<feature type="region of interest" description="Disordered" evidence="1">
    <location>
        <begin position="195"/>
        <end position="255"/>
    </location>
</feature>
<dbReference type="InterPro" id="IPR014004">
    <property type="entry name" value="Transpt-assoc_nodulatn_dom_bac"/>
</dbReference>
<feature type="compositionally biased region" description="Polar residues" evidence="1">
    <location>
        <begin position="14"/>
        <end position="41"/>
    </location>
</feature>
<feature type="compositionally biased region" description="Basic and acidic residues" evidence="1">
    <location>
        <begin position="138"/>
        <end position="155"/>
    </location>
</feature>
<feature type="compositionally biased region" description="Polar residues" evidence="1">
    <location>
        <begin position="224"/>
        <end position="244"/>
    </location>
</feature>
<organism evidence="3 4">
    <name type="scientific">Panacibacter microcysteis</name>
    <dbReference type="NCBI Taxonomy" id="2793269"/>
    <lineage>
        <taxon>Bacteria</taxon>
        <taxon>Pseudomonadati</taxon>
        <taxon>Bacteroidota</taxon>
        <taxon>Chitinophagia</taxon>
        <taxon>Chitinophagales</taxon>
        <taxon>Chitinophagaceae</taxon>
        <taxon>Panacibacter</taxon>
    </lineage>
</organism>
<feature type="compositionally biased region" description="Polar residues" evidence="1">
    <location>
        <begin position="99"/>
        <end position="123"/>
    </location>
</feature>
<comment type="caution">
    <text evidence="3">The sequence shown here is derived from an EMBL/GenBank/DDBJ whole genome shotgun (WGS) entry which is preliminary data.</text>
</comment>
<accession>A0A931E8K8</accession>
<dbReference type="Proteomes" id="UP000628448">
    <property type="component" value="Unassembled WGS sequence"/>
</dbReference>
<feature type="compositionally biased region" description="Low complexity" evidence="1">
    <location>
        <begin position="46"/>
        <end position="60"/>
    </location>
</feature>
<dbReference type="AlphaFoldDB" id="A0A931E8K8"/>
<evidence type="ECO:0000259" key="2">
    <source>
        <dbReference type="PROSITE" id="PS50914"/>
    </source>
</evidence>
<dbReference type="PROSITE" id="PS50914">
    <property type="entry name" value="BON"/>
    <property type="match status" value="1"/>
</dbReference>
<dbReference type="PANTHER" id="PTHR34606:SF15">
    <property type="entry name" value="BON DOMAIN-CONTAINING PROTEIN"/>
    <property type="match status" value="1"/>
</dbReference>
<dbReference type="PANTHER" id="PTHR34606">
    <property type="entry name" value="BON DOMAIN-CONTAINING PROTEIN"/>
    <property type="match status" value="1"/>
</dbReference>
<evidence type="ECO:0000313" key="4">
    <source>
        <dbReference type="Proteomes" id="UP000628448"/>
    </source>
</evidence>
<feature type="domain" description="BON" evidence="2">
    <location>
        <begin position="143"/>
        <end position="211"/>
    </location>
</feature>
<sequence length="255" mass="27546">MSRQNYGLGRSNFDRSSNWGNAGNMSNSPNRGNQSGRSNAGGSDRYNGGYNSESNYGSGSQDRGDWEQGSRYGSNVPDYYGSNYGTSGDGYNNRYGNAGQPSQGSRFNQGSPYGNSYGNNSQQGTGGMYGGHRGKGPKGYERSEQRIKEDISDRLMDDDDIDASEIDITVKAGEVTLTGTVSDKQTKRRIEDMIESMSGVKNVQNNLRVQSSQQESGRTKDSSKQSNGQSNDAAGKQSATTSSAVKGEREKVHHN</sequence>
<dbReference type="EMBL" id="JADWYR010000002">
    <property type="protein sequence ID" value="MBG9377285.1"/>
    <property type="molecule type" value="Genomic_DNA"/>
</dbReference>
<reference evidence="3" key="1">
    <citation type="submission" date="2020-11" db="EMBL/GenBank/DDBJ databases">
        <title>Bacterial whole genome sequence for Panacibacter sp. DH6.</title>
        <authorList>
            <person name="Le V."/>
            <person name="Ko S."/>
            <person name="Ahn C.-Y."/>
            <person name="Oh H.-M."/>
        </authorList>
    </citation>
    <scope>NUCLEOTIDE SEQUENCE</scope>
    <source>
        <strain evidence="3">DH6</strain>
    </source>
</reference>
<name>A0A931E8K8_9BACT</name>
<proteinExistence type="predicted"/>
<keyword evidence="4" id="KW-1185">Reference proteome</keyword>
<feature type="region of interest" description="Disordered" evidence="1">
    <location>
        <begin position="1"/>
        <end position="161"/>
    </location>
</feature>
<dbReference type="InterPro" id="IPR051686">
    <property type="entry name" value="Lipoprotein_DolP"/>
</dbReference>
<dbReference type="Pfam" id="PF04972">
    <property type="entry name" value="BON"/>
    <property type="match status" value="1"/>
</dbReference>
<dbReference type="InterPro" id="IPR007055">
    <property type="entry name" value="BON_dom"/>
</dbReference>
<dbReference type="SMART" id="SM00749">
    <property type="entry name" value="BON"/>
    <property type="match status" value="1"/>
</dbReference>
<protein>
    <submittedName>
        <fullName evidence="3">BON domain-containing protein</fullName>
    </submittedName>
</protein>
<feature type="compositionally biased region" description="Polar residues" evidence="1">
    <location>
        <begin position="199"/>
        <end position="216"/>
    </location>
</feature>
<evidence type="ECO:0000313" key="3">
    <source>
        <dbReference type="EMBL" id="MBG9377285.1"/>
    </source>
</evidence>
<evidence type="ECO:0000256" key="1">
    <source>
        <dbReference type="SAM" id="MobiDB-lite"/>
    </source>
</evidence>
<dbReference type="Gene3D" id="3.30.1340.30">
    <property type="match status" value="1"/>
</dbReference>
<gene>
    <name evidence="3" type="ORF">I5907_13670</name>
</gene>
<feature type="compositionally biased region" description="Basic and acidic residues" evidence="1">
    <location>
        <begin position="246"/>
        <end position="255"/>
    </location>
</feature>